<dbReference type="AlphaFoldDB" id="A0A077NX07"/>
<evidence type="ECO:0000313" key="1">
    <source>
        <dbReference type="EMBL" id="CDH03325.1"/>
    </source>
</evidence>
<comment type="caution">
    <text evidence="1">The sequence shown here is derived from an EMBL/GenBank/DDBJ whole genome shotgun (WGS) entry which is preliminary data.</text>
</comment>
<dbReference type="Proteomes" id="UP000028487">
    <property type="component" value="Unassembled WGS sequence"/>
</dbReference>
<gene>
    <name evidence="1" type="ORF">XBFM1_730003</name>
</gene>
<dbReference type="HOGENOM" id="CLU_154603_1_0_6"/>
<proteinExistence type="predicted"/>
<protein>
    <submittedName>
        <fullName evidence="1">Uncharacterized protein</fullName>
    </submittedName>
</protein>
<name>A0A077NX07_XENBV</name>
<dbReference type="EMBL" id="CBSV010000247">
    <property type="protein sequence ID" value="CDH03325.1"/>
    <property type="molecule type" value="Genomic_DNA"/>
</dbReference>
<sequence>MQHFSIKEIMSLSAKTCDRCNLHAESSDFEFHEFMSIERVAGYGSVFGDGETLQLDLCQHCVKAVLDQWISRKEVDFPN</sequence>
<dbReference type="RefSeq" id="WP_038197357.1">
    <property type="nucleotide sequence ID" value="NZ_CAWLWD010000065.1"/>
</dbReference>
<accession>A0A077NX07</accession>
<organism evidence="1 2">
    <name type="scientific">Xenorhabdus bovienii str. feltiae Moldova</name>
    <dbReference type="NCBI Taxonomy" id="1398200"/>
    <lineage>
        <taxon>Bacteria</taxon>
        <taxon>Pseudomonadati</taxon>
        <taxon>Pseudomonadota</taxon>
        <taxon>Gammaproteobacteria</taxon>
        <taxon>Enterobacterales</taxon>
        <taxon>Morganellaceae</taxon>
        <taxon>Xenorhabdus</taxon>
    </lineage>
</organism>
<evidence type="ECO:0000313" key="2">
    <source>
        <dbReference type="Proteomes" id="UP000028487"/>
    </source>
</evidence>
<reference evidence="1" key="1">
    <citation type="submission" date="2013-07" db="EMBL/GenBank/DDBJ databases">
        <title>Sub-species coevolution in mutualistic symbiosis.</title>
        <authorList>
            <person name="Murfin K."/>
            <person name="Klassen J."/>
            <person name="Lee M."/>
            <person name="Forst S."/>
            <person name="Stock P."/>
            <person name="Goodrich-Blair H."/>
        </authorList>
    </citation>
    <scope>NUCLEOTIDE SEQUENCE [LARGE SCALE GENOMIC DNA]</scope>
    <source>
        <strain evidence="1">Feltiae Moldova</strain>
    </source>
</reference>